<gene>
    <name evidence="12" type="ORF">JN12_02294</name>
</gene>
<feature type="transmembrane region" description="Helical" evidence="10">
    <location>
        <begin position="7"/>
        <end position="28"/>
    </location>
</feature>
<dbReference type="AlphaFoldDB" id="A0A562VM53"/>
<dbReference type="EC" id="2.7.13.3" evidence="3"/>
<evidence type="ECO:0000256" key="4">
    <source>
        <dbReference type="ARBA" id="ARBA00022475"/>
    </source>
</evidence>
<keyword evidence="10" id="KW-1133">Transmembrane helix</keyword>
<dbReference type="OrthoDB" id="9808844at2"/>
<dbReference type="GO" id="GO:0000155">
    <property type="term" value="F:phosphorelay sensor kinase activity"/>
    <property type="evidence" value="ECO:0007669"/>
    <property type="project" value="InterPro"/>
</dbReference>
<dbReference type="SUPFAM" id="SSF47384">
    <property type="entry name" value="Homodimeric domain of signal transducing histidine kinase"/>
    <property type="match status" value="1"/>
</dbReference>
<dbReference type="InterPro" id="IPR003594">
    <property type="entry name" value="HATPase_dom"/>
</dbReference>
<comment type="subcellular location">
    <subcellularLocation>
        <location evidence="2">Cell membrane</location>
        <topology evidence="2">Multi-pass membrane protein</topology>
    </subcellularLocation>
</comment>
<dbReference type="InterPro" id="IPR003661">
    <property type="entry name" value="HisK_dim/P_dom"/>
</dbReference>
<keyword evidence="5" id="KW-0808">Transferase</keyword>
<name>A0A562VM53_9BACT</name>
<comment type="caution">
    <text evidence="12">The sequence shown here is derived from an EMBL/GenBank/DDBJ whole genome shotgun (WGS) entry which is preliminary data.</text>
</comment>
<dbReference type="CDD" id="cd00082">
    <property type="entry name" value="HisKA"/>
    <property type="match status" value="1"/>
</dbReference>
<keyword evidence="9" id="KW-0175">Coiled coil</keyword>
<evidence type="ECO:0000256" key="3">
    <source>
        <dbReference type="ARBA" id="ARBA00012438"/>
    </source>
</evidence>
<dbReference type="RefSeq" id="WP_145022845.1">
    <property type="nucleotide sequence ID" value="NZ_VLLN01000013.1"/>
</dbReference>
<dbReference type="Pfam" id="PF02518">
    <property type="entry name" value="HATPase_c"/>
    <property type="match status" value="1"/>
</dbReference>
<evidence type="ECO:0000256" key="9">
    <source>
        <dbReference type="SAM" id="Coils"/>
    </source>
</evidence>
<keyword evidence="8" id="KW-0067">ATP-binding</keyword>
<evidence type="ECO:0000256" key="8">
    <source>
        <dbReference type="ARBA" id="ARBA00022840"/>
    </source>
</evidence>
<evidence type="ECO:0000256" key="7">
    <source>
        <dbReference type="ARBA" id="ARBA00022777"/>
    </source>
</evidence>
<dbReference type="Proteomes" id="UP000319449">
    <property type="component" value="Unassembled WGS sequence"/>
</dbReference>
<evidence type="ECO:0000256" key="5">
    <source>
        <dbReference type="ARBA" id="ARBA00022679"/>
    </source>
</evidence>
<dbReference type="InterPro" id="IPR050980">
    <property type="entry name" value="2C_sensor_his_kinase"/>
</dbReference>
<sequence>MKKPLRIILYFLISLLIGIVATLVMDYFENFAVEKSLRKELEQEIRFAAASFKGATSNFTPDEVLRFLKSYSASALNGKIIAVDPVTDSKPGRDSSFLFSYNEGEGRIDYFIVNSFLKGQMAILDLPELVFGLFITFAAFTGIVIYRDKREKVQELRQHLEVKHEEIRKVLEEHEALALLGRMAATLAHELKTPVATISNLIQVFPARIGDKAFTDRFQVMIKEELNRTQQLINNLLAYGKDVDASHSEWVILPSFVEELAAKNSLRLGTEIPWEVYGDRFYLGLLFDNLMRNSREAGAGELRVTMQTETAEQSGRAAILFEDNGKGFPKDADLGTLLTPFVSGRSSGAGLGLYLAAKIAAAHDIIITLYRPEHGAGVRLSLPRKRVRPYDR</sequence>
<feature type="domain" description="Histidine kinase" evidence="11">
    <location>
        <begin position="186"/>
        <end position="386"/>
    </location>
</feature>
<evidence type="ECO:0000256" key="10">
    <source>
        <dbReference type="SAM" id="Phobius"/>
    </source>
</evidence>
<dbReference type="Gene3D" id="3.30.565.10">
    <property type="entry name" value="Histidine kinase-like ATPase, C-terminal domain"/>
    <property type="match status" value="1"/>
</dbReference>
<keyword evidence="10" id="KW-0472">Membrane</keyword>
<accession>A0A562VM53</accession>
<dbReference type="PROSITE" id="PS50109">
    <property type="entry name" value="HIS_KIN"/>
    <property type="match status" value="1"/>
</dbReference>
<dbReference type="SUPFAM" id="SSF55874">
    <property type="entry name" value="ATPase domain of HSP90 chaperone/DNA topoisomerase II/histidine kinase"/>
    <property type="match status" value="1"/>
</dbReference>
<evidence type="ECO:0000256" key="6">
    <source>
        <dbReference type="ARBA" id="ARBA00022741"/>
    </source>
</evidence>
<dbReference type="PANTHER" id="PTHR44936:SF10">
    <property type="entry name" value="SENSOR PROTEIN RSTB"/>
    <property type="match status" value="1"/>
</dbReference>
<dbReference type="GO" id="GO:0005886">
    <property type="term" value="C:plasma membrane"/>
    <property type="evidence" value="ECO:0007669"/>
    <property type="project" value="UniProtKB-SubCell"/>
</dbReference>
<dbReference type="InterPro" id="IPR005467">
    <property type="entry name" value="His_kinase_dom"/>
</dbReference>
<keyword evidence="7 12" id="KW-0418">Kinase</keyword>
<proteinExistence type="predicted"/>
<evidence type="ECO:0000256" key="1">
    <source>
        <dbReference type="ARBA" id="ARBA00000085"/>
    </source>
</evidence>
<reference evidence="12 13" key="1">
    <citation type="submission" date="2019-07" db="EMBL/GenBank/DDBJ databases">
        <title>Genomic Encyclopedia of Archaeal and Bacterial Type Strains, Phase II (KMG-II): from individual species to whole genera.</title>
        <authorList>
            <person name="Goeker M."/>
        </authorList>
    </citation>
    <scope>NUCLEOTIDE SEQUENCE [LARGE SCALE GENOMIC DNA]</scope>
    <source>
        <strain evidence="12 13">ATCC BAA-1139</strain>
    </source>
</reference>
<evidence type="ECO:0000313" key="13">
    <source>
        <dbReference type="Proteomes" id="UP000319449"/>
    </source>
</evidence>
<evidence type="ECO:0000256" key="2">
    <source>
        <dbReference type="ARBA" id="ARBA00004651"/>
    </source>
</evidence>
<dbReference type="InterPro" id="IPR036097">
    <property type="entry name" value="HisK_dim/P_sf"/>
</dbReference>
<keyword evidence="4" id="KW-1003">Cell membrane</keyword>
<dbReference type="Gene3D" id="1.10.287.130">
    <property type="match status" value="1"/>
</dbReference>
<dbReference type="PANTHER" id="PTHR44936">
    <property type="entry name" value="SENSOR PROTEIN CREC"/>
    <property type="match status" value="1"/>
</dbReference>
<keyword evidence="6" id="KW-0547">Nucleotide-binding</keyword>
<protein>
    <recommendedName>
        <fullName evidence="3">histidine kinase</fullName>
        <ecNumber evidence="3">2.7.13.3</ecNumber>
    </recommendedName>
</protein>
<evidence type="ECO:0000259" key="11">
    <source>
        <dbReference type="PROSITE" id="PS50109"/>
    </source>
</evidence>
<dbReference type="GO" id="GO:0005524">
    <property type="term" value="F:ATP binding"/>
    <property type="evidence" value="ECO:0007669"/>
    <property type="project" value="UniProtKB-KW"/>
</dbReference>
<comment type="catalytic activity">
    <reaction evidence="1">
        <text>ATP + protein L-histidine = ADP + protein N-phospho-L-histidine.</text>
        <dbReference type="EC" id="2.7.13.3"/>
    </reaction>
</comment>
<dbReference type="SMART" id="SM00388">
    <property type="entry name" value="HisKA"/>
    <property type="match status" value="1"/>
</dbReference>
<feature type="coiled-coil region" evidence="9">
    <location>
        <begin position="146"/>
        <end position="177"/>
    </location>
</feature>
<dbReference type="SMART" id="SM00387">
    <property type="entry name" value="HATPase_c"/>
    <property type="match status" value="1"/>
</dbReference>
<feature type="transmembrane region" description="Helical" evidence="10">
    <location>
        <begin position="129"/>
        <end position="147"/>
    </location>
</feature>
<organism evidence="12 13">
    <name type="scientific">Geobacter argillaceus</name>
    <dbReference type="NCBI Taxonomy" id="345631"/>
    <lineage>
        <taxon>Bacteria</taxon>
        <taxon>Pseudomonadati</taxon>
        <taxon>Thermodesulfobacteriota</taxon>
        <taxon>Desulfuromonadia</taxon>
        <taxon>Geobacterales</taxon>
        <taxon>Geobacteraceae</taxon>
        <taxon>Geobacter</taxon>
    </lineage>
</organism>
<keyword evidence="13" id="KW-1185">Reference proteome</keyword>
<keyword evidence="10" id="KW-0812">Transmembrane</keyword>
<dbReference type="InterPro" id="IPR036890">
    <property type="entry name" value="HATPase_C_sf"/>
</dbReference>
<dbReference type="Pfam" id="PF00512">
    <property type="entry name" value="HisKA"/>
    <property type="match status" value="1"/>
</dbReference>
<evidence type="ECO:0000313" key="12">
    <source>
        <dbReference type="EMBL" id="TWJ18844.1"/>
    </source>
</evidence>
<dbReference type="EMBL" id="VLLN01000013">
    <property type="protein sequence ID" value="TWJ18844.1"/>
    <property type="molecule type" value="Genomic_DNA"/>
</dbReference>